<evidence type="ECO:0000313" key="3">
    <source>
        <dbReference type="Proteomes" id="UP000677228"/>
    </source>
</evidence>
<protein>
    <submittedName>
        <fullName evidence="1">Uncharacterized protein</fullName>
    </submittedName>
</protein>
<dbReference type="AlphaFoldDB" id="A0A8S2G9G7"/>
<name>A0A8S2G9G7_9BILA</name>
<organism evidence="1 3">
    <name type="scientific">Didymodactylos carnosus</name>
    <dbReference type="NCBI Taxonomy" id="1234261"/>
    <lineage>
        <taxon>Eukaryota</taxon>
        <taxon>Metazoa</taxon>
        <taxon>Spiralia</taxon>
        <taxon>Gnathifera</taxon>
        <taxon>Rotifera</taxon>
        <taxon>Eurotatoria</taxon>
        <taxon>Bdelloidea</taxon>
        <taxon>Philodinida</taxon>
        <taxon>Philodinidae</taxon>
        <taxon>Didymodactylos</taxon>
    </lineage>
</organism>
<gene>
    <name evidence="1" type="ORF">OVA965_LOCUS45070</name>
    <name evidence="2" type="ORF">TMI583_LOCUS48252</name>
</gene>
<dbReference type="EMBL" id="CAJNOK010068013">
    <property type="protein sequence ID" value="CAF1656007.1"/>
    <property type="molecule type" value="Genomic_DNA"/>
</dbReference>
<comment type="caution">
    <text evidence="1">The sequence shown here is derived from an EMBL/GenBank/DDBJ whole genome shotgun (WGS) entry which is preliminary data.</text>
</comment>
<proteinExistence type="predicted"/>
<reference evidence="1" key="1">
    <citation type="submission" date="2021-02" db="EMBL/GenBank/DDBJ databases">
        <authorList>
            <person name="Nowell W R."/>
        </authorList>
    </citation>
    <scope>NUCLEOTIDE SEQUENCE</scope>
</reference>
<accession>A0A8S2G9G7</accession>
<dbReference type="Proteomes" id="UP000682733">
    <property type="component" value="Unassembled WGS sequence"/>
</dbReference>
<evidence type="ECO:0000313" key="1">
    <source>
        <dbReference type="EMBL" id="CAF1656007.1"/>
    </source>
</evidence>
<dbReference type="Proteomes" id="UP000677228">
    <property type="component" value="Unassembled WGS sequence"/>
</dbReference>
<evidence type="ECO:0000313" key="2">
    <source>
        <dbReference type="EMBL" id="CAF4508269.1"/>
    </source>
</evidence>
<dbReference type="EMBL" id="CAJOBA010097405">
    <property type="protein sequence ID" value="CAF4508269.1"/>
    <property type="molecule type" value="Genomic_DNA"/>
</dbReference>
<sequence length="54" mass="6251">TSMNHSNPMQQNPQLLPTTTHLKLPTMAHMDNNNQVKSNRQRLNELDEQVIILD</sequence>
<feature type="non-terminal residue" evidence="1">
    <location>
        <position position="1"/>
    </location>
</feature>